<sequence>MNRTTKRSPTMPVSRTLRRRAIYFAQASPQAKIRTCNDYKAIDHVDKYESDDYDLREDMLCLYVLHKVTHYHDYDYDYDDNSDYYHSDDDDDYYHSNYHTNYHPKDDDDDDDDDNNHDH</sequence>
<feature type="region of interest" description="Disordered" evidence="1">
    <location>
        <begin position="95"/>
        <end position="119"/>
    </location>
</feature>
<feature type="compositionally biased region" description="Acidic residues" evidence="1">
    <location>
        <begin position="107"/>
        <end position="119"/>
    </location>
</feature>
<evidence type="ECO:0000313" key="2">
    <source>
        <dbReference type="EMBL" id="OQO04762.1"/>
    </source>
</evidence>
<dbReference type="InParanoid" id="A0A1V8T0S3"/>
<gene>
    <name evidence="2" type="ORF">B0A48_09686</name>
</gene>
<name>A0A1V8T0S3_9PEZI</name>
<evidence type="ECO:0000256" key="1">
    <source>
        <dbReference type="SAM" id="MobiDB-lite"/>
    </source>
</evidence>
<accession>A0A1V8T0S3</accession>
<dbReference type="AlphaFoldDB" id="A0A1V8T0S3"/>
<proteinExistence type="predicted"/>
<dbReference type="EMBL" id="NAJO01000021">
    <property type="protein sequence ID" value="OQO04762.1"/>
    <property type="molecule type" value="Genomic_DNA"/>
</dbReference>
<comment type="caution">
    <text evidence="2">The sequence shown here is derived from an EMBL/GenBank/DDBJ whole genome shotgun (WGS) entry which is preliminary data.</text>
</comment>
<reference evidence="3" key="1">
    <citation type="submission" date="2017-03" db="EMBL/GenBank/DDBJ databases">
        <title>Genomes of endolithic fungi from Antarctica.</title>
        <authorList>
            <person name="Coleine C."/>
            <person name="Masonjones S."/>
            <person name="Stajich J.E."/>
        </authorList>
    </citation>
    <scope>NUCLEOTIDE SEQUENCE [LARGE SCALE GENOMIC DNA]</scope>
    <source>
        <strain evidence="3">CCFEE 5527</strain>
    </source>
</reference>
<dbReference type="Proteomes" id="UP000192596">
    <property type="component" value="Unassembled WGS sequence"/>
</dbReference>
<protein>
    <submittedName>
        <fullName evidence="2">Uncharacterized protein</fullName>
    </submittedName>
</protein>
<keyword evidence="3" id="KW-1185">Reference proteome</keyword>
<organism evidence="2 3">
    <name type="scientific">Cryoendolithus antarcticus</name>
    <dbReference type="NCBI Taxonomy" id="1507870"/>
    <lineage>
        <taxon>Eukaryota</taxon>
        <taxon>Fungi</taxon>
        <taxon>Dikarya</taxon>
        <taxon>Ascomycota</taxon>
        <taxon>Pezizomycotina</taxon>
        <taxon>Dothideomycetes</taxon>
        <taxon>Dothideomycetidae</taxon>
        <taxon>Cladosporiales</taxon>
        <taxon>Cladosporiaceae</taxon>
        <taxon>Cryoendolithus</taxon>
    </lineage>
</organism>
<evidence type="ECO:0000313" key="3">
    <source>
        <dbReference type="Proteomes" id="UP000192596"/>
    </source>
</evidence>